<organism evidence="1 2">
    <name type="scientific">Haliangium ochraceum (strain DSM 14365 / JCM 11303 / SMP-2)</name>
    <dbReference type="NCBI Taxonomy" id="502025"/>
    <lineage>
        <taxon>Bacteria</taxon>
        <taxon>Pseudomonadati</taxon>
        <taxon>Myxococcota</taxon>
        <taxon>Polyangia</taxon>
        <taxon>Haliangiales</taxon>
        <taxon>Kofleriaceae</taxon>
        <taxon>Haliangium</taxon>
    </lineage>
</organism>
<dbReference type="HOGENOM" id="CLU_276196_0_0_7"/>
<dbReference type="STRING" id="502025.Hoch_1155"/>
<dbReference type="AlphaFoldDB" id="D0LS28"/>
<gene>
    <name evidence="1" type="ordered locus">Hoch_1155</name>
</gene>
<protein>
    <submittedName>
        <fullName evidence="1">Uncharacterized protein</fullName>
    </submittedName>
</protein>
<name>D0LS28_HALO1</name>
<evidence type="ECO:0000313" key="2">
    <source>
        <dbReference type="Proteomes" id="UP000001880"/>
    </source>
</evidence>
<reference evidence="1 2" key="1">
    <citation type="journal article" date="2010" name="Stand. Genomic Sci.">
        <title>Complete genome sequence of Haliangium ochraceum type strain (SMP-2).</title>
        <authorList>
            <consortium name="US DOE Joint Genome Institute (JGI-PGF)"/>
            <person name="Ivanova N."/>
            <person name="Daum C."/>
            <person name="Lang E."/>
            <person name="Abt B."/>
            <person name="Kopitz M."/>
            <person name="Saunders E."/>
            <person name="Lapidus A."/>
            <person name="Lucas S."/>
            <person name="Glavina Del Rio T."/>
            <person name="Nolan M."/>
            <person name="Tice H."/>
            <person name="Copeland A."/>
            <person name="Cheng J.F."/>
            <person name="Chen F."/>
            <person name="Bruce D."/>
            <person name="Goodwin L."/>
            <person name="Pitluck S."/>
            <person name="Mavromatis K."/>
            <person name="Pati A."/>
            <person name="Mikhailova N."/>
            <person name="Chen A."/>
            <person name="Palaniappan K."/>
            <person name="Land M."/>
            <person name="Hauser L."/>
            <person name="Chang Y.J."/>
            <person name="Jeffries C.D."/>
            <person name="Detter J.C."/>
            <person name="Brettin T."/>
            <person name="Rohde M."/>
            <person name="Goker M."/>
            <person name="Bristow J."/>
            <person name="Markowitz V."/>
            <person name="Eisen J.A."/>
            <person name="Hugenholtz P."/>
            <person name="Kyrpides N.C."/>
            <person name="Klenk H.P."/>
        </authorList>
    </citation>
    <scope>NUCLEOTIDE SEQUENCE [LARGE SCALE GENOMIC DNA]</scope>
    <source>
        <strain evidence="2">DSM 14365 / CIP 107738 / JCM 11303 / AJ 13395 / SMP-2</strain>
    </source>
</reference>
<sequence length="1153" mass="127119">MKRSKYTHDLVLLGLLWAVAMGLMVPGDAEAAPFGTCRDDTAFRIDLDELYQEDFGQSSDERIEQIRDWIWPVLLGRLEASSPLTGLLISDATAPLVRDDALAHVLDHAIGSTRAAIAEDGTVVIMVGGDAPEVMQANALETIDREALHRAATPERVLVYRYDFDHQLGYADMCRVATLDARWIESRARGFRRARIRSVRELNKFLRGGVDLLSAQCSARGLEVTGRSRSRARKTPVTAEHIAALAQRVEEFKSLAELGVSLDDMADGVKSELAQWKYYFENRERIPSHRMTPSVRRMFATVAAWQSEHPTIPLGELLLSWFVRVHTSVEDPGFSLDPELRASEAAANVAALLKALDHPEQLAALFYRWEAKPETASTLVALLREREDAREFLRQNLRELRGRLSTSSDGDAMGLLHYISRLTGDDGGTLLSIVGGLVRVHTQYQCARYDGPLQGTETGMTLFYTDLLMKLWSSDHFDAAPDGLIPGFESEVAHTLSGAYCTAESKAPRATRYWLDLRNDRYTREAGSAMRFAPVVTRIFSKGSEFGAEYGEEEEAGAGQTRFVRWWNAHYARVAEWEPQYELLNQIMKWSMVVQNGSLSPNPDCLAFLDDVQVERTLRFDRWVAERDGLRWRGPLPVVAKSDEPTECMATLRSRPFEMCGGARISTGGVSLGGKAKVLARTPRGRAQRRALGRVAVAVEGKPTRLPDGGLQLDEVHKVDGTLRQVVVHPKERTFSANIETAQSQRGARHAYGLDDSGGAETVQKSWHLKNGTLDGRASVNERFGVGHLHASDIVGPRVAVRVDAGDGGALRKLGNDLAIHLGHGERSLADAVAALPEVARATRLADGRIVATLRWADNAPRHVLMSTGPIRGPPSGVTYRFGGTGGNVAYELRLLDTDEVDKLRKAKGASEIVLSSNRALPFELHEAVRRGDLAATEKALDDLWRAHPEAYEHVDAALGKLIRFDARDGVNVKALEALRVRALIRYSRRAKSFPEQQAIPADGGVFYVPRRHVDDYSELVAQPPGASPGTGVGRARPSHHARVLREAEASPVRVKDDMALPATMEVDGVEYARIERRGYSLSRGPRRVYVIHPCRSYGDEQASDGSVPCYGRSVAQRDEAEARERLLRMACSAGAAQAQALGVSDCSRVAEQ</sequence>
<dbReference type="KEGG" id="hoh:Hoch_1155"/>
<dbReference type="Proteomes" id="UP000001880">
    <property type="component" value="Chromosome"/>
</dbReference>
<dbReference type="eggNOG" id="ENOG5032V9D">
    <property type="taxonomic scope" value="Bacteria"/>
</dbReference>
<evidence type="ECO:0000313" key="1">
    <source>
        <dbReference type="EMBL" id="ACY13725.1"/>
    </source>
</evidence>
<dbReference type="OrthoDB" id="9773828at2"/>
<keyword evidence="2" id="KW-1185">Reference proteome</keyword>
<proteinExistence type="predicted"/>
<dbReference type="EMBL" id="CP001804">
    <property type="protein sequence ID" value="ACY13725.1"/>
    <property type="molecule type" value="Genomic_DNA"/>
</dbReference>
<accession>D0LS28</accession>
<dbReference type="RefSeq" id="WP_012826336.1">
    <property type="nucleotide sequence ID" value="NC_013440.1"/>
</dbReference>